<evidence type="ECO:0008006" key="3">
    <source>
        <dbReference type="Google" id="ProtNLM"/>
    </source>
</evidence>
<dbReference type="RefSeq" id="WP_177195556.1">
    <property type="nucleotide sequence ID" value="NZ_FOTY01000019.1"/>
</dbReference>
<dbReference type="AlphaFoldDB" id="A0A1I4NMF8"/>
<proteinExistence type="predicted"/>
<dbReference type="Proteomes" id="UP000199668">
    <property type="component" value="Unassembled WGS sequence"/>
</dbReference>
<dbReference type="STRING" id="266892.SAMN04488054_11914"/>
<name>A0A1I4NMF8_9BACI</name>
<evidence type="ECO:0000313" key="1">
    <source>
        <dbReference type="EMBL" id="SFM16656.1"/>
    </source>
</evidence>
<organism evidence="1 2">
    <name type="scientific">Salibacterium qingdaonense</name>
    <dbReference type="NCBI Taxonomy" id="266892"/>
    <lineage>
        <taxon>Bacteria</taxon>
        <taxon>Bacillati</taxon>
        <taxon>Bacillota</taxon>
        <taxon>Bacilli</taxon>
        <taxon>Bacillales</taxon>
        <taxon>Bacillaceae</taxon>
    </lineage>
</organism>
<accession>A0A1I4NMF8</accession>
<protein>
    <recommendedName>
        <fullName evidence="3">DUF2953 domain-containing protein</fullName>
    </recommendedName>
</protein>
<dbReference type="EMBL" id="FOTY01000019">
    <property type="protein sequence ID" value="SFM16656.1"/>
    <property type="molecule type" value="Genomic_DNA"/>
</dbReference>
<keyword evidence="2" id="KW-1185">Reference proteome</keyword>
<dbReference type="InterPro" id="IPR021338">
    <property type="entry name" value="DUF2953"/>
</dbReference>
<dbReference type="Pfam" id="PF11167">
    <property type="entry name" value="DUF2953"/>
    <property type="match status" value="1"/>
</dbReference>
<gene>
    <name evidence="1" type="ORF">SAMN04488054_11914</name>
</gene>
<evidence type="ECO:0000313" key="2">
    <source>
        <dbReference type="Proteomes" id="UP000199668"/>
    </source>
</evidence>
<reference evidence="1 2" key="1">
    <citation type="submission" date="2016-10" db="EMBL/GenBank/DDBJ databases">
        <authorList>
            <person name="de Groot N.N."/>
        </authorList>
    </citation>
    <scope>NUCLEOTIDE SEQUENCE [LARGE SCALE GENOMIC DNA]</scope>
    <source>
        <strain evidence="1 2">CGMCC 1.6134</strain>
    </source>
</reference>
<sequence>MGWVIAAAAVLLVLCLVTAATPVTLTLRVKYKQQKQDIQVTITLWHLFYKTIHLPLLALDEETGSILAREKTESSMGKEQEKKVRETPEEMRSQWETIQLWLRHMNDLRPLLFRFLYTWKINKFRWKTRFGTGDAAWTGLISGVAWSVKQTTGGLLSAVMKLNCSPEVSVSPEFQRRTFESEFVCMVTVRVGHAIITGIRVMKHVRGDVFALWKKTRDERRREEAS</sequence>